<organism evidence="4 5">
    <name type="scientific">Rhizoctonia solani AG-3 Rhs1AP</name>
    <dbReference type="NCBI Taxonomy" id="1086054"/>
    <lineage>
        <taxon>Eukaryota</taxon>
        <taxon>Fungi</taxon>
        <taxon>Dikarya</taxon>
        <taxon>Basidiomycota</taxon>
        <taxon>Agaricomycotina</taxon>
        <taxon>Agaricomycetes</taxon>
        <taxon>Cantharellales</taxon>
        <taxon>Ceratobasidiaceae</taxon>
        <taxon>Rhizoctonia</taxon>
    </lineage>
</organism>
<feature type="region of interest" description="Disordered" evidence="2">
    <location>
        <begin position="145"/>
        <end position="179"/>
    </location>
</feature>
<reference evidence="5" key="1">
    <citation type="journal article" date="2014" name="Genome Announc.">
        <title>Draft genome sequence of the plant-pathogenic soil fungus Rhizoctonia solani anastomosis group 3 strain Rhs1AP.</title>
        <authorList>
            <person name="Cubeta M.A."/>
            <person name="Thomas E."/>
            <person name="Dean R.A."/>
            <person name="Jabaji S."/>
            <person name="Neate S.M."/>
            <person name="Tavantzis S."/>
            <person name="Toda T."/>
            <person name="Vilgalys R."/>
            <person name="Bharathan N."/>
            <person name="Fedorova-Abrams N."/>
            <person name="Pakala S.B."/>
            <person name="Pakala S.M."/>
            <person name="Zafar N."/>
            <person name="Joardar V."/>
            <person name="Losada L."/>
            <person name="Nierman W.C."/>
        </authorList>
    </citation>
    <scope>NUCLEOTIDE SEQUENCE [LARGE SCALE GENOMIC DNA]</scope>
    <source>
        <strain evidence="5">AG-3</strain>
    </source>
</reference>
<keyword evidence="1" id="KW-0863">Zinc-finger</keyword>
<sequence length="577" mass="64199">MGRYCYVPIRTSSYICPICTRFFSTPSGLASHQRHKKHFNSQKKEQNTNHIPIPKLKIRGPPTDAEKEAKAAKKERQRQRREARYRRIKEIILELINERGLEAVLGIAANPQDPPQSIATTIPVPAHDPAEVDKILNDFINQLIEEDEKDSPGDADDADTETEEIGSDDDNLESESNSEFDPAAYEPIIFESIVDQLPDESITLTQPVDLSMPDALLELEASFADLSMQASNHESEEVEEPEGEYSFLQGSPSGSDRTSTPPLPQQLLDSSMLSIDQDGIPMEEGSEVETRANDNTSVSAGSDGPDHSQEAGRRWGASFGECLPALQELHLKKMALGQSPAEPFADWLEFEFVKWMIERDISQGSREILLKLPIIAARARLSFGSNYKLNKLLAKLPLAGPKWNVKAVTITGDKIGPDNKPIVEKVELWFRDILGVIRELLGNHIYGMDLVFAPRQAFNDAAKTQRVYDEMWTGDWWLRLQTSEGFPEDATIVPVILASDATQLTNFGGGKQAYPVYITLGNIPKAIRRKPNAYGTLLLGYLPVPKLECFTATSVKTPCALGRTKESEVNLEKVPFL</sequence>
<feature type="region of interest" description="Disordered" evidence="2">
    <location>
        <begin position="39"/>
        <end position="81"/>
    </location>
</feature>
<feature type="non-terminal residue" evidence="4">
    <location>
        <position position="577"/>
    </location>
</feature>
<feature type="domain" description="C2H2-type" evidence="3">
    <location>
        <begin position="14"/>
        <end position="43"/>
    </location>
</feature>
<dbReference type="PROSITE" id="PS50157">
    <property type="entry name" value="ZINC_FINGER_C2H2_2"/>
    <property type="match status" value="1"/>
</dbReference>
<feature type="compositionally biased region" description="Polar residues" evidence="2">
    <location>
        <begin position="248"/>
        <end position="260"/>
    </location>
</feature>
<keyword evidence="1" id="KW-0479">Metal-binding</keyword>
<feature type="compositionally biased region" description="Basic and acidic residues" evidence="2">
    <location>
        <begin position="64"/>
        <end position="74"/>
    </location>
</feature>
<dbReference type="InterPro" id="IPR036236">
    <property type="entry name" value="Znf_C2H2_sf"/>
</dbReference>
<evidence type="ECO:0000313" key="4">
    <source>
        <dbReference type="EMBL" id="EUC60612.1"/>
    </source>
</evidence>
<name>X8JA51_9AGAM</name>
<proteinExistence type="predicted"/>
<keyword evidence="1" id="KW-0862">Zinc</keyword>
<dbReference type="Pfam" id="PF18759">
    <property type="entry name" value="Plavaka"/>
    <property type="match status" value="1"/>
</dbReference>
<accession>X8JA51</accession>
<feature type="region of interest" description="Disordered" evidence="2">
    <location>
        <begin position="283"/>
        <end position="312"/>
    </location>
</feature>
<dbReference type="EMBL" id="JATN01000319">
    <property type="protein sequence ID" value="EUC60612.1"/>
    <property type="molecule type" value="Genomic_DNA"/>
</dbReference>
<dbReference type="OrthoDB" id="2418900at2759"/>
<protein>
    <submittedName>
        <fullName evidence="4">Zinc finger, C2H2 type protein</fullName>
    </submittedName>
</protein>
<dbReference type="InterPro" id="IPR013087">
    <property type="entry name" value="Znf_C2H2_type"/>
</dbReference>
<dbReference type="GO" id="GO:0008270">
    <property type="term" value="F:zinc ion binding"/>
    <property type="evidence" value="ECO:0007669"/>
    <property type="project" value="UniProtKB-KW"/>
</dbReference>
<dbReference type="SUPFAM" id="SSF57667">
    <property type="entry name" value="beta-beta-alpha zinc fingers"/>
    <property type="match status" value="1"/>
</dbReference>
<dbReference type="Proteomes" id="UP000030108">
    <property type="component" value="Unassembled WGS sequence"/>
</dbReference>
<evidence type="ECO:0000256" key="2">
    <source>
        <dbReference type="SAM" id="MobiDB-lite"/>
    </source>
</evidence>
<evidence type="ECO:0000313" key="5">
    <source>
        <dbReference type="Proteomes" id="UP000030108"/>
    </source>
</evidence>
<feature type="compositionally biased region" description="Acidic residues" evidence="2">
    <location>
        <begin position="145"/>
        <end position="178"/>
    </location>
</feature>
<dbReference type="InterPro" id="IPR041078">
    <property type="entry name" value="Plavaka"/>
</dbReference>
<gene>
    <name evidence="4" type="ORF">RSOL_355640</name>
</gene>
<dbReference type="AlphaFoldDB" id="X8JA51"/>
<dbReference type="PROSITE" id="PS00028">
    <property type="entry name" value="ZINC_FINGER_C2H2_1"/>
    <property type="match status" value="1"/>
</dbReference>
<feature type="region of interest" description="Disordered" evidence="2">
    <location>
        <begin position="229"/>
        <end position="266"/>
    </location>
</feature>
<evidence type="ECO:0000256" key="1">
    <source>
        <dbReference type="PROSITE-ProRule" id="PRU00042"/>
    </source>
</evidence>
<comment type="caution">
    <text evidence="4">The sequence shown here is derived from an EMBL/GenBank/DDBJ whole genome shotgun (WGS) entry which is preliminary data.</text>
</comment>
<evidence type="ECO:0000259" key="3">
    <source>
        <dbReference type="PROSITE" id="PS50157"/>
    </source>
</evidence>